<protein>
    <submittedName>
        <fullName evidence="2">Uncharacterized protein</fullName>
    </submittedName>
</protein>
<accession>A0A165WKX2</accession>
<dbReference type="Proteomes" id="UP000076798">
    <property type="component" value="Unassembled WGS sequence"/>
</dbReference>
<proteinExistence type="predicted"/>
<gene>
    <name evidence="2" type="ORF">SISSUDRAFT_1067895</name>
</gene>
<organism evidence="2 3">
    <name type="scientific">Sistotremastrum suecicum HHB10207 ss-3</name>
    <dbReference type="NCBI Taxonomy" id="1314776"/>
    <lineage>
        <taxon>Eukaryota</taxon>
        <taxon>Fungi</taxon>
        <taxon>Dikarya</taxon>
        <taxon>Basidiomycota</taxon>
        <taxon>Agaricomycotina</taxon>
        <taxon>Agaricomycetes</taxon>
        <taxon>Sistotremastrales</taxon>
        <taxon>Sistotremastraceae</taxon>
        <taxon>Sistotremastrum</taxon>
    </lineage>
</organism>
<sequence>MSSSPISPASPLPTPNTPVPSNTSPPSPAAVFNNTGLRRRAHEQKRNTDAGRLLGRCRDSYGDTASEVQALITLDQVSRGLIEKPHNFEDLEQRAQHITWLIGECPWLLDIISNSNAEQLASLCADGFSEP</sequence>
<keyword evidence="3" id="KW-1185">Reference proteome</keyword>
<evidence type="ECO:0000313" key="3">
    <source>
        <dbReference type="Proteomes" id="UP000076798"/>
    </source>
</evidence>
<evidence type="ECO:0000256" key="1">
    <source>
        <dbReference type="SAM" id="MobiDB-lite"/>
    </source>
</evidence>
<dbReference type="EMBL" id="KV428678">
    <property type="protein sequence ID" value="KZT31280.1"/>
    <property type="molecule type" value="Genomic_DNA"/>
</dbReference>
<feature type="region of interest" description="Disordered" evidence="1">
    <location>
        <begin position="1"/>
        <end position="55"/>
    </location>
</feature>
<reference evidence="2 3" key="1">
    <citation type="journal article" date="2016" name="Mol. Biol. Evol.">
        <title>Comparative Genomics of Early-Diverging Mushroom-Forming Fungi Provides Insights into the Origins of Lignocellulose Decay Capabilities.</title>
        <authorList>
            <person name="Nagy L.G."/>
            <person name="Riley R."/>
            <person name="Tritt A."/>
            <person name="Adam C."/>
            <person name="Daum C."/>
            <person name="Floudas D."/>
            <person name="Sun H."/>
            <person name="Yadav J.S."/>
            <person name="Pangilinan J."/>
            <person name="Larsson K.H."/>
            <person name="Matsuura K."/>
            <person name="Barry K."/>
            <person name="Labutti K."/>
            <person name="Kuo R."/>
            <person name="Ohm R.A."/>
            <person name="Bhattacharya S.S."/>
            <person name="Shirouzu T."/>
            <person name="Yoshinaga Y."/>
            <person name="Martin F.M."/>
            <person name="Grigoriev I.V."/>
            <person name="Hibbett D.S."/>
        </authorList>
    </citation>
    <scope>NUCLEOTIDE SEQUENCE [LARGE SCALE GENOMIC DNA]</scope>
    <source>
        <strain evidence="2 3">HHB10207 ss-3</strain>
    </source>
</reference>
<name>A0A165WKX2_9AGAM</name>
<dbReference type="AlphaFoldDB" id="A0A165WKX2"/>
<feature type="compositionally biased region" description="Pro residues" evidence="1">
    <location>
        <begin position="8"/>
        <end position="28"/>
    </location>
</feature>
<evidence type="ECO:0000313" key="2">
    <source>
        <dbReference type="EMBL" id="KZT31280.1"/>
    </source>
</evidence>